<evidence type="ECO:0000256" key="1">
    <source>
        <dbReference type="SAM" id="MobiDB-lite"/>
    </source>
</evidence>
<organism evidence="2 3">
    <name type="scientific">Caerostris extrusa</name>
    <name type="common">Bark spider</name>
    <name type="synonym">Caerostris bankana</name>
    <dbReference type="NCBI Taxonomy" id="172846"/>
    <lineage>
        <taxon>Eukaryota</taxon>
        <taxon>Metazoa</taxon>
        <taxon>Ecdysozoa</taxon>
        <taxon>Arthropoda</taxon>
        <taxon>Chelicerata</taxon>
        <taxon>Arachnida</taxon>
        <taxon>Araneae</taxon>
        <taxon>Araneomorphae</taxon>
        <taxon>Entelegynae</taxon>
        <taxon>Araneoidea</taxon>
        <taxon>Araneidae</taxon>
        <taxon>Caerostris</taxon>
    </lineage>
</organism>
<dbReference type="Proteomes" id="UP001054945">
    <property type="component" value="Unassembled WGS sequence"/>
</dbReference>
<keyword evidence="3" id="KW-1185">Reference proteome</keyword>
<dbReference type="EMBL" id="BPLR01016761">
    <property type="protein sequence ID" value="GIY86202.1"/>
    <property type="molecule type" value="Genomic_DNA"/>
</dbReference>
<name>A0AAV4WTZ4_CAEEX</name>
<sequence length="108" mass="12278">MTSKSKELDACQIEHQGPHTPPRDIVCFVHLQQKGHDGTQCPLHCVFPLLLNCSVKAKYFFPSSLVELPSGPPWVRTQNNTKSRDAKSFIIRVVIRKQVRDRVRKLSG</sequence>
<evidence type="ECO:0000313" key="2">
    <source>
        <dbReference type="EMBL" id="GIY86202.1"/>
    </source>
</evidence>
<protein>
    <submittedName>
        <fullName evidence="2">Uncharacterized protein</fullName>
    </submittedName>
</protein>
<reference evidence="2 3" key="1">
    <citation type="submission" date="2021-06" db="EMBL/GenBank/DDBJ databases">
        <title>Caerostris extrusa draft genome.</title>
        <authorList>
            <person name="Kono N."/>
            <person name="Arakawa K."/>
        </authorList>
    </citation>
    <scope>NUCLEOTIDE SEQUENCE [LARGE SCALE GENOMIC DNA]</scope>
</reference>
<feature type="region of interest" description="Disordered" evidence="1">
    <location>
        <begin position="1"/>
        <end position="21"/>
    </location>
</feature>
<evidence type="ECO:0000313" key="3">
    <source>
        <dbReference type="Proteomes" id="UP001054945"/>
    </source>
</evidence>
<comment type="caution">
    <text evidence="2">The sequence shown here is derived from an EMBL/GenBank/DDBJ whole genome shotgun (WGS) entry which is preliminary data.</text>
</comment>
<dbReference type="AlphaFoldDB" id="A0AAV4WTZ4"/>
<proteinExistence type="predicted"/>
<gene>
    <name evidence="2" type="ORF">CEXT_454181</name>
</gene>
<accession>A0AAV4WTZ4</accession>